<dbReference type="SUPFAM" id="SSF55666">
    <property type="entry name" value="Ribonuclease PH domain 2-like"/>
    <property type="match status" value="1"/>
</dbReference>
<sequence length="262" mass="29406">METQVDRKRITCPEVTVAPLRREKNIPIFNSQGLRQDNRDGHTLRPLFVRTSVIDSASGSAYLECGNTKISCAVYCFLFCKIRQGPKQNLKTDTFEDYATLYCELKFAPYSCENKRSHQPDEEEKEYSKFIEDALKSCIRLDMFPKSMIDIYITVLENDGAVLENAITCASLALMDAGIDMIDMLIGSTVNFVENQIIVDATCYEEKKSIGQLSIAYLPNMNEIATVNFKGHVDANIVANALQAGMDSCSQVYTNIRQSLSL</sequence>
<dbReference type="STRING" id="988480.A0A075AXW3"/>
<dbReference type="GO" id="GO:0005730">
    <property type="term" value="C:nucleolus"/>
    <property type="evidence" value="ECO:0007669"/>
    <property type="project" value="TreeGrafter"/>
</dbReference>
<dbReference type="Pfam" id="PF01138">
    <property type="entry name" value="RNase_PH"/>
    <property type="match status" value="1"/>
</dbReference>
<organism evidence="10 12">
    <name type="scientific">Rozella allomycis (strain CSF55)</name>
    <dbReference type="NCBI Taxonomy" id="988480"/>
    <lineage>
        <taxon>Eukaryota</taxon>
        <taxon>Fungi</taxon>
        <taxon>Fungi incertae sedis</taxon>
        <taxon>Cryptomycota</taxon>
        <taxon>Cryptomycota incertae sedis</taxon>
        <taxon>Rozella</taxon>
    </lineage>
</organism>
<dbReference type="GO" id="GO:0071051">
    <property type="term" value="P:poly(A)-dependent snoRNA 3'-end processing"/>
    <property type="evidence" value="ECO:0007669"/>
    <property type="project" value="TreeGrafter"/>
</dbReference>
<dbReference type="Proteomes" id="UP000281549">
    <property type="component" value="Unassembled WGS sequence"/>
</dbReference>
<dbReference type="HOGENOM" id="CLU_063514_1_1_1"/>
<feature type="domain" description="Exoribonuclease phosphorolytic" evidence="9">
    <location>
        <begin position="44"/>
        <end position="179"/>
    </location>
</feature>
<comment type="similarity">
    <text evidence="3">Belongs to the RNase PH family.</text>
</comment>
<evidence type="ECO:0000256" key="4">
    <source>
        <dbReference type="ARBA" id="ARBA00022490"/>
    </source>
</evidence>
<dbReference type="GO" id="GO:0000177">
    <property type="term" value="C:cytoplasmic exosome (RNase complex)"/>
    <property type="evidence" value="ECO:0007669"/>
    <property type="project" value="TreeGrafter"/>
</dbReference>
<evidence type="ECO:0000256" key="1">
    <source>
        <dbReference type="ARBA" id="ARBA00004123"/>
    </source>
</evidence>
<reference evidence="13" key="2">
    <citation type="journal article" date="2018" name="Nat. Microbiol.">
        <title>Leveraging single-cell genomics to expand the fungal tree of life.</title>
        <authorList>
            <person name="Ahrendt S.R."/>
            <person name="Quandt C.A."/>
            <person name="Ciobanu D."/>
            <person name="Clum A."/>
            <person name="Salamov A."/>
            <person name="Andreopoulos B."/>
            <person name="Cheng J.F."/>
            <person name="Woyke T."/>
            <person name="Pelin A."/>
            <person name="Henrissat B."/>
            <person name="Reynolds N.K."/>
            <person name="Benny G.L."/>
            <person name="Smith M.E."/>
            <person name="James T.Y."/>
            <person name="Grigoriev I.V."/>
        </authorList>
    </citation>
    <scope>NUCLEOTIDE SEQUENCE [LARGE SCALE GENOMIC DNA]</scope>
    <source>
        <strain evidence="13">CSF55</strain>
    </source>
</reference>
<dbReference type="AlphaFoldDB" id="A0A075AXW3"/>
<reference evidence="11" key="3">
    <citation type="submission" date="2018-08" db="EMBL/GenBank/DDBJ databases">
        <title>Leveraging single-cell genomics to expand the Fungal Tree of Life.</title>
        <authorList>
            <consortium name="DOE Joint Genome Institute"/>
            <person name="Ahrendt S.R."/>
            <person name="Quandt C.A."/>
            <person name="Ciobanu D."/>
            <person name="Clum A."/>
            <person name="Salamov A."/>
            <person name="Andreopoulos B."/>
            <person name="Cheng J.-F."/>
            <person name="Woyke T."/>
            <person name="Pelin A."/>
            <person name="Henrissat B."/>
            <person name="Reynolds N."/>
            <person name="Benny G.L."/>
            <person name="Smith M.E."/>
            <person name="James T.Y."/>
            <person name="Grigoriev I.V."/>
        </authorList>
    </citation>
    <scope>NUCLEOTIDE SEQUENCE</scope>
    <source>
        <strain evidence="11">CSF55</strain>
    </source>
</reference>
<keyword evidence="11" id="KW-0687">Ribonucleoprotein</keyword>
<keyword evidence="7" id="KW-0694">RNA-binding</keyword>
<accession>A0A075AXW3</accession>
<name>A0A075AXW3_ROZAC</name>
<dbReference type="EMBL" id="KE561047">
    <property type="protein sequence ID" value="EPZ33562.1"/>
    <property type="molecule type" value="Genomic_DNA"/>
</dbReference>
<evidence type="ECO:0000256" key="8">
    <source>
        <dbReference type="ARBA" id="ARBA00023242"/>
    </source>
</evidence>
<dbReference type="InterPro" id="IPR001247">
    <property type="entry name" value="ExoRNase_PH_dom1"/>
</dbReference>
<dbReference type="GO" id="GO:0003723">
    <property type="term" value="F:RNA binding"/>
    <property type="evidence" value="ECO:0007669"/>
    <property type="project" value="UniProtKB-KW"/>
</dbReference>
<evidence type="ECO:0000256" key="3">
    <source>
        <dbReference type="ARBA" id="ARBA00006678"/>
    </source>
</evidence>
<dbReference type="OMA" id="MCCVYGP"/>
<keyword evidence="4" id="KW-0963">Cytoplasm</keyword>
<evidence type="ECO:0000256" key="2">
    <source>
        <dbReference type="ARBA" id="ARBA00004496"/>
    </source>
</evidence>
<dbReference type="GO" id="GO:0071028">
    <property type="term" value="P:nuclear mRNA surveillance"/>
    <property type="evidence" value="ECO:0007669"/>
    <property type="project" value="TreeGrafter"/>
</dbReference>
<evidence type="ECO:0000256" key="7">
    <source>
        <dbReference type="ARBA" id="ARBA00022884"/>
    </source>
</evidence>
<dbReference type="GO" id="GO:0006364">
    <property type="term" value="P:rRNA processing"/>
    <property type="evidence" value="ECO:0007669"/>
    <property type="project" value="UniProtKB-KW"/>
</dbReference>
<dbReference type="Proteomes" id="UP000030755">
    <property type="component" value="Unassembled WGS sequence"/>
</dbReference>
<proteinExistence type="inferred from homology"/>
<dbReference type="GO" id="GO:0034475">
    <property type="term" value="P:U4 snRNA 3'-end processing"/>
    <property type="evidence" value="ECO:0007669"/>
    <property type="project" value="TreeGrafter"/>
</dbReference>
<evidence type="ECO:0000256" key="5">
    <source>
        <dbReference type="ARBA" id="ARBA00022552"/>
    </source>
</evidence>
<keyword evidence="12" id="KW-1185">Reference proteome</keyword>
<dbReference type="InterPro" id="IPR036345">
    <property type="entry name" value="ExoRNase_PH_dom2_sf"/>
</dbReference>
<dbReference type="Gene3D" id="3.30.230.70">
    <property type="entry name" value="GHMP Kinase, N-terminal domain"/>
    <property type="match status" value="1"/>
</dbReference>
<protein>
    <submittedName>
        <fullName evidence="10">Exoribonuclease, phosphorolytic 1 domain-containing protein</fullName>
    </submittedName>
    <submittedName>
        <fullName evidence="11">Ribosomal protein S5 domain 2-like protein</fullName>
    </submittedName>
</protein>
<evidence type="ECO:0000313" key="12">
    <source>
        <dbReference type="Proteomes" id="UP000030755"/>
    </source>
</evidence>
<dbReference type="InterPro" id="IPR050080">
    <property type="entry name" value="RNase_PH"/>
</dbReference>
<dbReference type="GO" id="GO:0005840">
    <property type="term" value="C:ribosome"/>
    <property type="evidence" value="ECO:0007669"/>
    <property type="project" value="UniProtKB-KW"/>
</dbReference>
<dbReference type="CDD" id="cd11371">
    <property type="entry name" value="RNase_PH_MTR3"/>
    <property type="match status" value="1"/>
</dbReference>
<dbReference type="PANTHER" id="PTHR11953:SF2">
    <property type="entry name" value="EXOSOME COMPLEX COMPONENT MTR3"/>
    <property type="match status" value="1"/>
</dbReference>
<evidence type="ECO:0000313" key="11">
    <source>
        <dbReference type="EMBL" id="RKP20902.1"/>
    </source>
</evidence>
<gene>
    <name evidence="10" type="ORF">O9G_000337</name>
    <name evidence="11" type="ORF">ROZALSC1DRAFT_27651</name>
</gene>
<dbReference type="OrthoDB" id="2504340at2759"/>
<dbReference type="GO" id="GO:0016075">
    <property type="term" value="P:rRNA catabolic process"/>
    <property type="evidence" value="ECO:0007669"/>
    <property type="project" value="TreeGrafter"/>
</dbReference>
<evidence type="ECO:0000256" key="6">
    <source>
        <dbReference type="ARBA" id="ARBA00022835"/>
    </source>
</evidence>
<dbReference type="InterPro" id="IPR020568">
    <property type="entry name" value="Ribosomal_Su5_D2-typ_SF"/>
</dbReference>
<dbReference type="PANTHER" id="PTHR11953">
    <property type="entry name" value="EXOSOME COMPLEX COMPONENT"/>
    <property type="match status" value="1"/>
</dbReference>
<keyword evidence="6" id="KW-0271">Exosome</keyword>
<evidence type="ECO:0000259" key="9">
    <source>
        <dbReference type="Pfam" id="PF01138"/>
    </source>
</evidence>
<keyword evidence="5" id="KW-0698">rRNA processing</keyword>
<evidence type="ECO:0000313" key="10">
    <source>
        <dbReference type="EMBL" id="EPZ33562.1"/>
    </source>
</evidence>
<keyword evidence="11" id="KW-0689">Ribosomal protein</keyword>
<dbReference type="SUPFAM" id="SSF54211">
    <property type="entry name" value="Ribosomal protein S5 domain 2-like"/>
    <property type="match status" value="1"/>
</dbReference>
<dbReference type="GO" id="GO:0000176">
    <property type="term" value="C:nuclear exosome (RNase complex)"/>
    <property type="evidence" value="ECO:0007669"/>
    <property type="project" value="TreeGrafter"/>
</dbReference>
<dbReference type="EMBL" id="ML005009">
    <property type="protein sequence ID" value="RKP20902.1"/>
    <property type="molecule type" value="Genomic_DNA"/>
</dbReference>
<comment type="subcellular location">
    <subcellularLocation>
        <location evidence="2">Cytoplasm</location>
    </subcellularLocation>
    <subcellularLocation>
        <location evidence="1">Nucleus</location>
    </subcellularLocation>
</comment>
<evidence type="ECO:0000313" key="13">
    <source>
        <dbReference type="Proteomes" id="UP000281549"/>
    </source>
</evidence>
<reference evidence="10 12" key="1">
    <citation type="journal article" date="2013" name="Curr. Biol.">
        <title>Shared signatures of parasitism and phylogenomics unite Cryptomycota and microsporidia.</title>
        <authorList>
            <person name="James T.Y."/>
            <person name="Pelin A."/>
            <person name="Bonen L."/>
            <person name="Ahrendt S."/>
            <person name="Sain D."/>
            <person name="Corradi N."/>
            <person name="Stajich J.E."/>
        </authorList>
    </citation>
    <scope>NUCLEOTIDE SEQUENCE [LARGE SCALE GENOMIC DNA]</scope>
    <source>
        <strain evidence="10 12">CSF55</strain>
        <strain evidence="10 12">CSF55</strain>
    </source>
</reference>
<dbReference type="InterPro" id="IPR027408">
    <property type="entry name" value="PNPase/RNase_PH_dom_sf"/>
</dbReference>
<keyword evidence="8" id="KW-0539">Nucleus</keyword>